<dbReference type="AlphaFoldDB" id="A0A1B2JDW0"/>
<sequence length="351" mass="40796">MVTKDSIIRDLERENVGPEFGEFLNTLQTDLNSEKPPIEQVKSQLETHFNLAHETQEFSRKNDNAPVDKLLTNYYNNYEVNVLEFVLQMGFSRDLSIPLNVWFVLDMISQLSTSKQDLPLDYYLVLNNSQTGKYSDFVRYLIYEAVGAEIHCFEQGSMPEQYRSSRWEDKVKGPALANRGPIRGNVGAGDRKITFHLLCKKTARMILVGDDRETDFEMSDRSFVTLLLDYYQRVGTTKKIDLLLLTNNFDTNMNNKLQQLKILESLNMLKSNCYVLDYQITVDQVTANFNSYVEGIPAFRRHEIANFLKKRKTPKNADELIFKYVGRWNICYQKKFHQGNISIHQISGYLD</sequence>
<reference evidence="2 3" key="1">
    <citation type="submission" date="2016-02" db="EMBL/GenBank/DDBJ databases">
        <title>Comparative genomic and transcriptomic foundation for Pichia pastoris.</title>
        <authorList>
            <person name="Love K.R."/>
            <person name="Shah K.A."/>
            <person name="Whittaker C.A."/>
            <person name="Wu J."/>
            <person name="Bartlett M.C."/>
            <person name="Ma D."/>
            <person name="Leeson R.L."/>
            <person name="Priest M."/>
            <person name="Young S.K."/>
            <person name="Love J.C."/>
        </authorList>
    </citation>
    <scope>NUCLEOTIDE SEQUENCE [LARGE SCALE GENOMIC DNA]</scope>
    <source>
        <strain evidence="2 3">ATCC 28485</strain>
    </source>
</reference>
<protein>
    <submittedName>
        <fullName evidence="2">BA75_02986T0</fullName>
    </submittedName>
</protein>
<evidence type="ECO:0000259" key="1">
    <source>
        <dbReference type="Pfam" id="PF22457"/>
    </source>
</evidence>
<dbReference type="Pfam" id="PF22457">
    <property type="entry name" value="PpPFK_gamma-like_C"/>
    <property type="match status" value="1"/>
</dbReference>
<dbReference type="InterPro" id="IPR038615">
    <property type="entry name" value="PpPFK_gamma_sf"/>
</dbReference>
<keyword evidence="3" id="KW-1185">Reference proteome</keyword>
<dbReference type="SMR" id="A0A1B2JDW0"/>
<dbReference type="EMBL" id="CP014585">
    <property type="protein sequence ID" value="ANZ75958.1"/>
    <property type="molecule type" value="Genomic_DNA"/>
</dbReference>
<dbReference type="InterPro" id="IPR059150">
    <property type="entry name" value="PpPfk_gamma_C"/>
</dbReference>
<dbReference type="OrthoDB" id="10288091at2759"/>
<name>A0A1B2JDW0_PICPA</name>
<evidence type="ECO:0000313" key="3">
    <source>
        <dbReference type="Proteomes" id="UP000094565"/>
    </source>
</evidence>
<proteinExistence type="predicted"/>
<dbReference type="CDD" id="cd11687">
    <property type="entry name" value="PpPFK_gamma"/>
    <property type="match status" value="1"/>
</dbReference>
<dbReference type="InterPro" id="IPR033785">
    <property type="entry name" value="PpPFK_gamma"/>
</dbReference>
<dbReference type="Proteomes" id="UP000094565">
    <property type="component" value="Chromosome 2"/>
</dbReference>
<feature type="domain" description="Pichia pastoris 6-phosphofructokinase gamma subunit C-terminal" evidence="1">
    <location>
        <begin position="192"/>
        <end position="349"/>
    </location>
</feature>
<evidence type="ECO:0000313" key="2">
    <source>
        <dbReference type="EMBL" id="ANZ75958.1"/>
    </source>
</evidence>
<accession>A0A1B2JDW0</accession>
<gene>
    <name evidence="2" type="ORF">ATY40_BA7502986</name>
</gene>
<organism evidence="2 3">
    <name type="scientific">Komagataella pastoris</name>
    <name type="common">Yeast</name>
    <name type="synonym">Pichia pastoris</name>
    <dbReference type="NCBI Taxonomy" id="4922"/>
    <lineage>
        <taxon>Eukaryota</taxon>
        <taxon>Fungi</taxon>
        <taxon>Dikarya</taxon>
        <taxon>Ascomycota</taxon>
        <taxon>Saccharomycotina</taxon>
        <taxon>Pichiomycetes</taxon>
        <taxon>Pichiales</taxon>
        <taxon>Pichiaceae</taxon>
        <taxon>Komagataella</taxon>
    </lineage>
</organism>
<dbReference type="Gene3D" id="3.40.50.11920">
    <property type="match status" value="1"/>
</dbReference>